<name>A0A7J8GQV5_MOLMO</name>
<keyword evidence="3" id="KW-1185">Reference proteome</keyword>
<dbReference type="EMBL" id="JACASF010000008">
    <property type="protein sequence ID" value="KAF6462288.1"/>
    <property type="molecule type" value="Genomic_DNA"/>
</dbReference>
<evidence type="ECO:0000256" key="1">
    <source>
        <dbReference type="SAM" id="Phobius"/>
    </source>
</evidence>
<protein>
    <submittedName>
        <fullName evidence="2">Uncharacterized protein</fullName>
    </submittedName>
</protein>
<dbReference type="Proteomes" id="UP000550707">
    <property type="component" value="Unassembled WGS sequence"/>
</dbReference>
<reference evidence="2 3" key="1">
    <citation type="journal article" date="2020" name="Nature">
        <title>Six reference-quality genomes reveal evolution of bat adaptations.</title>
        <authorList>
            <person name="Jebb D."/>
            <person name="Huang Z."/>
            <person name="Pippel M."/>
            <person name="Hughes G.M."/>
            <person name="Lavrichenko K."/>
            <person name="Devanna P."/>
            <person name="Winkler S."/>
            <person name="Jermiin L.S."/>
            <person name="Skirmuntt E.C."/>
            <person name="Katzourakis A."/>
            <person name="Burkitt-Gray L."/>
            <person name="Ray D.A."/>
            <person name="Sullivan K.A.M."/>
            <person name="Roscito J.G."/>
            <person name="Kirilenko B.M."/>
            <person name="Davalos L.M."/>
            <person name="Corthals A.P."/>
            <person name="Power M.L."/>
            <person name="Jones G."/>
            <person name="Ransome R.D."/>
            <person name="Dechmann D.K.N."/>
            <person name="Locatelli A.G."/>
            <person name="Puechmaille S.J."/>
            <person name="Fedrigo O."/>
            <person name="Jarvis E.D."/>
            <person name="Hiller M."/>
            <person name="Vernes S.C."/>
            <person name="Myers E.W."/>
            <person name="Teeling E.C."/>
        </authorList>
    </citation>
    <scope>NUCLEOTIDE SEQUENCE [LARGE SCALE GENOMIC DNA]</scope>
    <source>
        <strain evidence="2">MMolMol1</strain>
        <tissue evidence="2">Muscle</tissue>
    </source>
</reference>
<evidence type="ECO:0000313" key="3">
    <source>
        <dbReference type="Proteomes" id="UP000550707"/>
    </source>
</evidence>
<feature type="transmembrane region" description="Helical" evidence="1">
    <location>
        <begin position="44"/>
        <end position="64"/>
    </location>
</feature>
<dbReference type="AlphaFoldDB" id="A0A7J8GQV5"/>
<sequence length="124" mass="15118">MSIYVYQGYIFLLDRSFQYCVVAFFVSSYGLHFETYLIRYEYCYPSFFCFVLFCFFPFAWKIFFHPFTFNLCESFVVRWVSCKQHIDESCFLIQSATLCLFMKAFNPFTFKVIIDMYLFIANFF</sequence>
<gene>
    <name evidence="2" type="ORF">HJG59_011324</name>
</gene>
<keyword evidence="1" id="KW-1133">Transmembrane helix</keyword>
<comment type="caution">
    <text evidence="2">The sequence shown here is derived from an EMBL/GenBank/DDBJ whole genome shotgun (WGS) entry which is preliminary data.</text>
</comment>
<keyword evidence="1" id="KW-0812">Transmembrane</keyword>
<keyword evidence="1" id="KW-0472">Membrane</keyword>
<organism evidence="2 3">
    <name type="scientific">Molossus molossus</name>
    <name type="common">Pallas' mastiff bat</name>
    <name type="synonym">Vespertilio molossus</name>
    <dbReference type="NCBI Taxonomy" id="27622"/>
    <lineage>
        <taxon>Eukaryota</taxon>
        <taxon>Metazoa</taxon>
        <taxon>Chordata</taxon>
        <taxon>Craniata</taxon>
        <taxon>Vertebrata</taxon>
        <taxon>Euteleostomi</taxon>
        <taxon>Mammalia</taxon>
        <taxon>Eutheria</taxon>
        <taxon>Laurasiatheria</taxon>
        <taxon>Chiroptera</taxon>
        <taxon>Yangochiroptera</taxon>
        <taxon>Molossidae</taxon>
        <taxon>Molossus</taxon>
    </lineage>
</organism>
<proteinExistence type="predicted"/>
<evidence type="ECO:0000313" key="2">
    <source>
        <dbReference type="EMBL" id="KAF6462288.1"/>
    </source>
</evidence>
<dbReference type="InParanoid" id="A0A7J8GQV5"/>
<accession>A0A7J8GQV5</accession>
<feature type="transmembrane region" description="Helical" evidence="1">
    <location>
        <begin position="12"/>
        <end position="32"/>
    </location>
</feature>